<dbReference type="CDD" id="cd09275">
    <property type="entry name" value="RNase_HI_RT_DIRS1"/>
    <property type="match status" value="1"/>
</dbReference>
<keyword evidence="2" id="KW-1185">Reference proteome</keyword>
<protein>
    <recommendedName>
        <fullName evidence="3">RNase H type-1 domain-containing protein</fullName>
    </recommendedName>
</protein>
<comment type="caution">
    <text evidence="1">The sequence shown here is derived from an EMBL/GenBank/DDBJ whole genome shotgun (WGS) entry which is preliminary data.</text>
</comment>
<dbReference type="PANTHER" id="PTHR33050">
    <property type="entry name" value="REVERSE TRANSCRIPTASE DOMAIN-CONTAINING PROTEIN"/>
    <property type="match status" value="1"/>
</dbReference>
<dbReference type="InterPro" id="IPR052055">
    <property type="entry name" value="Hepadnavirus_pol/RT"/>
</dbReference>
<evidence type="ECO:0000313" key="1">
    <source>
        <dbReference type="EMBL" id="CAG2233228.1"/>
    </source>
</evidence>
<dbReference type="AlphaFoldDB" id="A0A8S3TIB9"/>
<sequence>MTRFHGKTTIPEHIWTKPDQLIQTDASLSGIGGIFYNSCITEYFHCDIHTSWSGHHISVYELLAVLISFKVWGKKLQNKRIVLQCDNSSSVSLLNTGRCRDKIMLSIVRNIWLICAEYNIQIKAIHIQGINNRAADILSRWTSLENPYAKLSTALDASI</sequence>
<proteinExistence type="predicted"/>
<dbReference type="Proteomes" id="UP000683360">
    <property type="component" value="Unassembled WGS sequence"/>
</dbReference>
<gene>
    <name evidence="1" type="ORF">MEDL_45930</name>
</gene>
<dbReference type="PANTHER" id="PTHR33050:SF7">
    <property type="entry name" value="RIBONUCLEASE H"/>
    <property type="match status" value="1"/>
</dbReference>
<reference evidence="1" key="1">
    <citation type="submission" date="2021-03" db="EMBL/GenBank/DDBJ databases">
        <authorList>
            <person name="Bekaert M."/>
        </authorList>
    </citation>
    <scope>NUCLEOTIDE SEQUENCE</scope>
</reference>
<dbReference type="OrthoDB" id="6058745at2759"/>
<organism evidence="1 2">
    <name type="scientific">Mytilus edulis</name>
    <name type="common">Blue mussel</name>
    <dbReference type="NCBI Taxonomy" id="6550"/>
    <lineage>
        <taxon>Eukaryota</taxon>
        <taxon>Metazoa</taxon>
        <taxon>Spiralia</taxon>
        <taxon>Lophotrochozoa</taxon>
        <taxon>Mollusca</taxon>
        <taxon>Bivalvia</taxon>
        <taxon>Autobranchia</taxon>
        <taxon>Pteriomorphia</taxon>
        <taxon>Mytilida</taxon>
        <taxon>Mytiloidea</taxon>
        <taxon>Mytilidae</taxon>
        <taxon>Mytilinae</taxon>
        <taxon>Mytilus</taxon>
    </lineage>
</organism>
<dbReference type="EMBL" id="CAJPWZ010002201">
    <property type="protein sequence ID" value="CAG2233228.1"/>
    <property type="molecule type" value="Genomic_DNA"/>
</dbReference>
<accession>A0A8S3TIB9</accession>
<evidence type="ECO:0008006" key="3">
    <source>
        <dbReference type="Google" id="ProtNLM"/>
    </source>
</evidence>
<name>A0A8S3TIB9_MYTED</name>
<evidence type="ECO:0000313" key="2">
    <source>
        <dbReference type="Proteomes" id="UP000683360"/>
    </source>
</evidence>